<organism evidence="1 2">
    <name type="scientific">Humidesulfovibrio mexicanus</name>
    <dbReference type="NCBI Taxonomy" id="147047"/>
    <lineage>
        <taxon>Bacteria</taxon>
        <taxon>Pseudomonadati</taxon>
        <taxon>Thermodesulfobacteriota</taxon>
        <taxon>Desulfovibrionia</taxon>
        <taxon>Desulfovibrionales</taxon>
        <taxon>Desulfovibrionaceae</taxon>
        <taxon>Humidesulfovibrio</taxon>
    </lineage>
</organism>
<name>A0A238Y4V2_9BACT</name>
<evidence type="ECO:0000313" key="2">
    <source>
        <dbReference type="Proteomes" id="UP000198324"/>
    </source>
</evidence>
<dbReference type="OrthoDB" id="5459009at2"/>
<accession>A0A238Y4V2</accession>
<keyword evidence="2" id="KW-1185">Reference proteome</keyword>
<dbReference type="EMBL" id="FZOC01000001">
    <property type="protein sequence ID" value="SNR66225.1"/>
    <property type="molecule type" value="Genomic_DNA"/>
</dbReference>
<evidence type="ECO:0000313" key="1">
    <source>
        <dbReference type="EMBL" id="SNR66225.1"/>
    </source>
</evidence>
<gene>
    <name evidence="1" type="ORF">SAMN04488503_0693</name>
</gene>
<dbReference type="Proteomes" id="UP000198324">
    <property type="component" value="Unassembled WGS sequence"/>
</dbReference>
<dbReference type="RefSeq" id="WP_089271718.1">
    <property type="nucleotide sequence ID" value="NZ_FZOC01000001.1"/>
</dbReference>
<dbReference type="AlphaFoldDB" id="A0A238Y4V2"/>
<protein>
    <submittedName>
        <fullName evidence="1">Uncharacterized protein</fullName>
    </submittedName>
</protein>
<proteinExistence type="predicted"/>
<reference evidence="1 2" key="1">
    <citation type="submission" date="2017-06" db="EMBL/GenBank/DDBJ databases">
        <authorList>
            <person name="Kim H.J."/>
            <person name="Triplett B.A."/>
        </authorList>
    </citation>
    <scope>NUCLEOTIDE SEQUENCE [LARGE SCALE GENOMIC DNA]</scope>
    <source>
        <strain evidence="1 2">DSM 13116</strain>
    </source>
</reference>
<sequence length="128" mass="13511">MSRAASASPTAALADYLDEKARAVRALEAEADTAIHGQNDQAGYEALMRRKAQLLADLAADAAPLVSALGTGMLSAASERLAGFSRNAQNALRIGSVFYMSALLYPDDYKPGEPNNLELLAAEVRGWA</sequence>